<dbReference type="AlphaFoldDB" id="A0ABD4TL59"/>
<feature type="domain" description="STAS" evidence="2">
    <location>
        <begin position="4"/>
        <end position="113"/>
    </location>
</feature>
<dbReference type="Pfam" id="PF01740">
    <property type="entry name" value="STAS"/>
    <property type="match status" value="1"/>
</dbReference>
<dbReference type="Gene3D" id="3.30.750.24">
    <property type="entry name" value="STAS domain"/>
    <property type="match status" value="1"/>
</dbReference>
<comment type="caution">
    <text evidence="3">The sequence shown here is derived from an EMBL/GenBank/DDBJ whole genome shotgun (WGS) entry which is preliminary data.</text>
</comment>
<dbReference type="SUPFAM" id="SSF52091">
    <property type="entry name" value="SpoIIaa-like"/>
    <property type="match status" value="1"/>
</dbReference>
<dbReference type="CDD" id="cd07043">
    <property type="entry name" value="STAS_anti-anti-sigma_factors"/>
    <property type="match status" value="1"/>
</dbReference>
<keyword evidence="4" id="KW-1185">Reference proteome</keyword>
<dbReference type="RefSeq" id="WP_255332429.1">
    <property type="nucleotide sequence ID" value="NZ_VOTZ01000010.1"/>
</dbReference>
<evidence type="ECO:0000313" key="4">
    <source>
        <dbReference type="Proteomes" id="UP001524383"/>
    </source>
</evidence>
<dbReference type="InterPro" id="IPR003658">
    <property type="entry name" value="Anti-sigma_ant"/>
</dbReference>
<accession>A0ABD4TL59</accession>
<proteinExistence type="inferred from homology"/>
<comment type="similarity">
    <text evidence="1">Belongs to the anti-sigma-factor antagonist family.</text>
</comment>
<protein>
    <submittedName>
        <fullName evidence="3">STAS domain-containing protein</fullName>
    </submittedName>
</protein>
<dbReference type="InterPro" id="IPR036513">
    <property type="entry name" value="STAS_dom_sf"/>
</dbReference>
<dbReference type="PROSITE" id="PS50801">
    <property type="entry name" value="STAS"/>
    <property type="match status" value="1"/>
</dbReference>
<dbReference type="InterPro" id="IPR002645">
    <property type="entry name" value="STAS_dom"/>
</dbReference>
<dbReference type="PANTHER" id="PTHR33495">
    <property type="entry name" value="ANTI-SIGMA FACTOR ANTAGONIST TM_1081-RELATED-RELATED"/>
    <property type="match status" value="1"/>
</dbReference>
<reference evidence="3 4" key="1">
    <citation type="submission" date="2019-08" db="EMBL/GenBank/DDBJ databases">
        <authorList>
            <person name="Chen S.-C."/>
            <person name="Lai M.-C."/>
            <person name="You Y.-T."/>
        </authorList>
    </citation>
    <scope>NUCLEOTIDE SEQUENCE [LARGE SCALE GENOMIC DNA]</scope>
    <source>
        <strain evidence="3 4">P2F9704a</strain>
    </source>
</reference>
<dbReference type="NCBIfam" id="TIGR00377">
    <property type="entry name" value="ant_ant_sig"/>
    <property type="match status" value="1"/>
</dbReference>
<sequence>MIPMNITVSRNEGVVVFTPDGRLDGHGAGIFDEAIQSAFHDDDSAAVVDMSLVEYLSSAGIRTLLALAKEVKRRGGVMALAGVQEYPMKVLKMAGFHSVFTIVPTVGEGLLACGKDGLALSLIDELSAPSEKHGDVSYQVERAGTGTARLKVRGSLSTLLHARITREDLVESTFTSIKYSIGLGALSPDAGSALPLLGEMITLHGAMVWLPTDGNDTPDFLAPAGEDVGIPVYTAFNITLEGPFHEYISFESEDPDGISLEDLYRQLFSRAKEKQKKCNGIIALAIAGVTAGMTGSGLARSPLKEYSGGLKGTIMDEDAIGEWCSVNPIPHHIGDTLVSFGVGVDITAELSSYDPVALHSLAYLHPAHKGTADQQLHNHGVIFRGVPWDKNAHLEKMIQTLLQEADVADMRHLLNTTRFRRGKIGVAYISEVTEE</sequence>
<dbReference type="EMBL" id="VOTZ01000010">
    <property type="protein sequence ID" value="MCQ1538484.1"/>
    <property type="molecule type" value="Genomic_DNA"/>
</dbReference>
<dbReference type="PANTHER" id="PTHR33495:SF14">
    <property type="entry name" value="ANTI-SIGMA FACTOR ANTAGONIST"/>
    <property type="match status" value="1"/>
</dbReference>
<organism evidence="3 4">
    <name type="scientific">Methanocalculus taiwanensis</name>
    <dbReference type="NCBI Taxonomy" id="106207"/>
    <lineage>
        <taxon>Archaea</taxon>
        <taxon>Methanobacteriati</taxon>
        <taxon>Methanobacteriota</taxon>
        <taxon>Stenosarchaea group</taxon>
        <taxon>Methanomicrobia</taxon>
        <taxon>Methanomicrobiales</taxon>
        <taxon>Methanocalculaceae</taxon>
        <taxon>Methanocalculus</taxon>
    </lineage>
</organism>
<dbReference type="Proteomes" id="UP001524383">
    <property type="component" value="Unassembled WGS sequence"/>
</dbReference>
<evidence type="ECO:0000313" key="3">
    <source>
        <dbReference type="EMBL" id="MCQ1538484.1"/>
    </source>
</evidence>
<name>A0ABD4TL59_9EURY</name>
<evidence type="ECO:0000256" key="1">
    <source>
        <dbReference type="ARBA" id="ARBA00009013"/>
    </source>
</evidence>
<gene>
    <name evidence="3" type="ORF">FTO68_05720</name>
</gene>
<evidence type="ECO:0000259" key="2">
    <source>
        <dbReference type="PROSITE" id="PS50801"/>
    </source>
</evidence>